<dbReference type="AlphaFoldDB" id="A0A7S2WJG4"/>
<protein>
    <submittedName>
        <fullName evidence="1">Uncharacterized protein</fullName>
    </submittedName>
</protein>
<gene>
    <name evidence="1" type="ORF">QSP1433_LOCUS10513</name>
</gene>
<dbReference type="SUPFAM" id="SSF52540">
    <property type="entry name" value="P-loop containing nucleoside triphosphate hydrolases"/>
    <property type="match status" value="1"/>
</dbReference>
<dbReference type="EMBL" id="HBHK01016753">
    <property type="protein sequence ID" value="CAD9690158.1"/>
    <property type="molecule type" value="Transcribed_RNA"/>
</dbReference>
<organism evidence="1">
    <name type="scientific">Mucochytrium quahogii</name>
    <dbReference type="NCBI Taxonomy" id="96639"/>
    <lineage>
        <taxon>Eukaryota</taxon>
        <taxon>Sar</taxon>
        <taxon>Stramenopiles</taxon>
        <taxon>Bigyra</taxon>
        <taxon>Labyrinthulomycetes</taxon>
        <taxon>Thraustochytrida</taxon>
        <taxon>Thraustochytriidae</taxon>
        <taxon>Mucochytrium</taxon>
    </lineage>
</organism>
<sequence length="667" mass="74714">MDPSRQQVARPRLMDDIKDQLVRFDWSPVEIAKDLDELQSVPAVREIKNGLLQSYSMCRIGYNAGTPFVSFNLKPQVGAGDASNEYSPLGEILAVMLACHRCQDMYEDQFVGDDMLANACIDLFCETVGVALCHVQYNKRNKSVRAVFCSAKTVKDRLSGKNLWRYSPSYTRFFCNGIYRSEATGEIAKEVTEDTWNLVASEHYIIDQNLKETLNPHLLNYVLQGLDGPGETFKPSPILSDRLGFYLWGGAGVGKSTFITLFSGALENAFRKRINPLIQVNVVKVPLNSITPESLMHILRIQGISDWSVERVIEQSIAKENIAIIHVEETPRDKTMQERMFSMINSMLAHLMTKYPECPGNVIFGFTSNYEPCDLITKVAPLVTNVHPPSVQDQFKWAQEMLVDRVSSELGLQVSLEIDENARPPPTEDMRPLNNWWLSIGFYSISSVSPEHVLYLKSVGHNAVMVGEHLLESSDGCFYTARGQSNLNAIFKMAAQGYTSPAVVIVDHSNDTIDLGKIHQRQQELQDQLTTCMKEENVHLRVANIGCLHEESDKHKVYGDPSQIRGGLFEFIDDTNNPHIDPSRIPGDCHVCGLDSCTADKGATRVAAIFATVTETGQFMLRELLETSSKSRTHRLSIRKQHVIFILSALPGHPLTPQSLSRAHLLL</sequence>
<name>A0A7S2WJG4_9STRA</name>
<evidence type="ECO:0000313" key="1">
    <source>
        <dbReference type="EMBL" id="CAD9690158.1"/>
    </source>
</evidence>
<proteinExistence type="predicted"/>
<reference evidence="1" key="1">
    <citation type="submission" date="2021-01" db="EMBL/GenBank/DDBJ databases">
        <authorList>
            <person name="Corre E."/>
            <person name="Pelletier E."/>
            <person name="Niang G."/>
            <person name="Scheremetjew M."/>
            <person name="Finn R."/>
            <person name="Kale V."/>
            <person name="Holt S."/>
            <person name="Cochrane G."/>
            <person name="Meng A."/>
            <person name="Brown T."/>
            <person name="Cohen L."/>
        </authorList>
    </citation>
    <scope>NUCLEOTIDE SEQUENCE</scope>
    <source>
        <strain evidence="1">NY070348D</strain>
    </source>
</reference>
<accession>A0A7S2WJG4</accession>
<dbReference type="InterPro" id="IPR027417">
    <property type="entry name" value="P-loop_NTPase"/>
</dbReference>